<organism evidence="1 2">
    <name type="scientific">Actinophytocola xanthii</name>
    <dbReference type="NCBI Taxonomy" id="1912961"/>
    <lineage>
        <taxon>Bacteria</taxon>
        <taxon>Bacillati</taxon>
        <taxon>Actinomycetota</taxon>
        <taxon>Actinomycetes</taxon>
        <taxon>Pseudonocardiales</taxon>
        <taxon>Pseudonocardiaceae</taxon>
    </lineage>
</organism>
<accession>A0A1Q8CMJ0</accession>
<gene>
    <name evidence="1" type="ORF">BU204_20875</name>
</gene>
<name>A0A1Q8CMJ0_9PSEU</name>
<comment type="caution">
    <text evidence="1">The sequence shown here is derived from an EMBL/GenBank/DDBJ whole genome shotgun (WGS) entry which is preliminary data.</text>
</comment>
<reference evidence="1 2" key="1">
    <citation type="submission" date="2016-12" db="EMBL/GenBank/DDBJ databases">
        <title>The draft genome sequence of Actinophytocola sp. 11-183.</title>
        <authorList>
            <person name="Wang W."/>
            <person name="Yuan L."/>
        </authorList>
    </citation>
    <scope>NUCLEOTIDE SEQUENCE [LARGE SCALE GENOMIC DNA]</scope>
    <source>
        <strain evidence="1 2">11-183</strain>
    </source>
</reference>
<protein>
    <submittedName>
        <fullName evidence="1">Uncharacterized protein</fullName>
    </submittedName>
</protein>
<dbReference type="Proteomes" id="UP000185596">
    <property type="component" value="Unassembled WGS sequence"/>
</dbReference>
<evidence type="ECO:0000313" key="2">
    <source>
        <dbReference type="Proteomes" id="UP000185596"/>
    </source>
</evidence>
<sequence>MEPQMIWDVPVVDGLNRQRSLVVTVSDGRVAVLPPPGEGFYLPSQSIWQLHEAIRAAALVAAGMDRAAAQPTRIAR</sequence>
<dbReference type="AlphaFoldDB" id="A0A1Q8CMJ0"/>
<keyword evidence="2" id="KW-1185">Reference proteome</keyword>
<dbReference type="RefSeq" id="WP_143229628.1">
    <property type="nucleotide sequence ID" value="NZ_MSIE01000039.1"/>
</dbReference>
<dbReference type="EMBL" id="MSIE01000039">
    <property type="protein sequence ID" value="OLF15576.1"/>
    <property type="molecule type" value="Genomic_DNA"/>
</dbReference>
<dbReference type="STRING" id="1912961.BU204_20875"/>
<proteinExistence type="predicted"/>
<dbReference type="OrthoDB" id="3694362at2"/>
<evidence type="ECO:0000313" key="1">
    <source>
        <dbReference type="EMBL" id="OLF15576.1"/>
    </source>
</evidence>